<dbReference type="Pfam" id="PF07722">
    <property type="entry name" value="Peptidase_C26"/>
    <property type="match status" value="1"/>
</dbReference>
<sequence length="230" mass="25635">MPHLPRIAVIMDENTSVDGTRYDMTKAYFVAIQRAGGLPFGIPYVPEMIEPVIDGFDGFLSVGGRFAFPDSWFVDGQVSKAPRSERLDIEIALMRGFLERDKPVLGICNGMQVLAALHGCRLSPDLRTLGPDIMDHDRRGTVHKVAIEQGTLLSRIVGQTELTVNTFHREAVVTLSDRTVASARAEDEIIEAIEIPDRRFAIGVQWHQELFAAQDHPGNRLFEAFVHATR</sequence>
<protein>
    <submittedName>
        <fullName evidence="1">Gamma-glutamyl-gamma-aminobutyrate hydrolase family protein</fullName>
    </submittedName>
</protein>
<dbReference type="InterPro" id="IPR011697">
    <property type="entry name" value="Peptidase_C26"/>
</dbReference>
<dbReference type="GO" id="GO:0016787">
    <property type="term" value="F:hydrolase activity"/>
    <property type="evidence" value="ECO:0007669"/>
    <property type="project" value="UniProtKB-KW"/>
</dbReference>
<proteinExistence type="predicted"/>
<name>A0ABY5RM07_9HYPH</name>
<dbReference type="SUPFAM" id="SSF52317">
    <property type="entry name" value="Class I glutamine amidotransferase-like"/>
    <property type="match status" value="1"/>
</dbReference>
<organism evidence="1 2">
    <name type="scientific">Microvirga terrae</name>
    <dbReference type="NCBI Taxonomy" id="2740529"/>
    <lineage>
        <taxon>Bacteria</taxon>
        <taxon>Pseudomonadati</taxon>
        <taxon>Pseudomonadota</taxon>
        <taxon>Alphaproteobacteria</taxon>
        <taxon>Hyphomicrobiales</taxon>
        <taxon>Methylobacteriaceae</taxon>
        <taxon>Microvirga</taxon>
    </lineage>
</organism>
<dbReference type="RefSeq" id="WP_173946422.1">
    <property type="nucleotide sequence ID" value="NZ_CP102845.1"/>
</dbReference>
<keyword evidence="1" id="KW-0378">Hydrolase</keyword>
<dbReference type="PROSITE" id="PS51273">
    <property type="entry name" value="GATASE_TYPE_1"/>
    <property type="match status" value="1"/>
</dbReference>
<reference evidence="1" key="1">
    <citation type="submission" date="2022-08" db="EMBL/GenBank/DDBJ databases">
        <title>Microvirga terrae sp. nov., isolated from soil.</title>
        <authorList>
            <person name="Kim K.H."/>
            <person name="Seo Y.L."/>
            <person name="Kim J.M."/>
            <person name="Lee J.K."/>
            <person name="Han D.M."/>
            <person name="Jeon C.O."/>
        </authorList>
    </citation>
    <scope>NUCLEOTIDE SEQUENCE</scope>
    <source>
        <strain evidence="1">R24</strain>
    </source>
</reference>
<dbReference type="EMBL" id="CP102845">
    <property type="protein sequence ID" value="UVF18028.1"/>
    <property type="molecule type" value="Genomic_DNA"/>
</dbReference>
<dbReference type="Proteomes" id="UP001017257">
    <property type="component" value="Chromosome"/>
</dbReference>
<evidence type="ECO:0000313" key="1">
    <source>
        <dbReference type="EMBL" id="UVF18028.1"/>
    </source>
</evidence>
<gene>
    <name evidence="1" type="ORF">HPT29_016065</name>
</gene>
<accession>A0ABY5RM07</accession>
<dbReference type="PANTHER" id="PTHR43235:SF1">
    <property type="entry name" value="GLUTAMINE AMIDOTRANSFERASE PB2B2.05-RELATED"/>
    <property type="match status" value="1"/>
</dbReference>
<dbReference type="PANTHER" id="PTHR43235">
    <property type="entry name" value="GLUTAMINE AMIDOTRANSFERASE PB2B2.05-RELATED"/>
    <property type="match status" value="1"/>
</dbReference>
<keyword evidence="2" id="KW-1185">Reference proteome</keyword>
<dbReference type="InterPro" id="IPR029062">
    <property type="entry name" value="Class_I_gatase-like"/>
</dbReference>
<dbReference type="InterPro" id="IPR044668">
    <property type="entry name" value="PuuD-like"/>
</dbReference>
<evidence type="ECO:0000313" key="2">
    <source>
        <dbReference type="Proteomes" id="UP001017257"/>
    </source>
</evidence>
<dbReference type="Gene3D" id="3.40.50.880">
    <property type="match status" value="1"/>
</dbReference>